<dbReference type="InterPro" id="IPR002300">
    <property type="entry name" value="aa-tRNA-synth_Ia"/>
</dbReference>
<evidence type="ECO:0000313" key="16">
    <source>
        <dbReference type="Proteomes" id="UP000003751"/>
    </source>
</evidence>
<dbReference type="PANTHER" id="PTHR11946:SF93">
    <property type="entry name" value="VALINE--TRNA LIGASE, CHLOROPLASTIC_MITOCHONDRIAL 2"/>
    <property type="match status" value="1"/>
</dbReference>
<dbReference type="PANTHER" id="PTHR11946">
    <property type="entry name" value="VALYL-TRNA SYNTHETASES"/>
    <property type="match status" value="1"/>
</dbReference>
<evidence type="ECO:0000256" key="7">
    <source>
        <dbReference type="ARBA" id="ARBA00023146"/>
    </source>
</evidence>
<dbReference type="GO" id="GO:0005829">
    <property type="term" value="C:cytosol"/>
    <property type="evidence" value="ECO:0007669"/>
    <property type="project" value="TreeGrafter"/>
</dbReference>
<dbReference type="OrthoDB" id="23906at2157"/>
<reference evidence="14 16" key="1">
    <citation type="journal article" date="2014" name="ISME J.">
        <title>Trehalose/2-sulfotrehalose biosynthesis and glycine-betaine uptake are widely spread mechanisms for osmoadaptation in the Halobacteriales.</title>
        <authorList>
            <person name="Youssef N.H."/>
            <person name="Savage-Ashlock K.N."/>
            <person name="McCully A.L."/>
            <person name="Luedtke B."/>
            <person name="Shaw E.I."/>
            <person name="Hoff W.D."/>
            <person name="Elshahed M.S."/>
        </authorList>
    </citation>
    <scope>NUCLEOTIDE SEQUENCE [LARGE SCALE GENOMIC DNA]</scope>
    <source>
        <strain evidence="14 16">DX253</strain>
    </source>
</reference>
<evidence type="ECO:0000256" key="2">
    <source>
        <dbReference type="ARBA" id="ARBA00022490"/>
    </source>
</evidence>
<dbReference type="eggNOG" id="arCOG00808">
    <property type="taxonomic scope" value="Archaea"/>
</dbReference>
<dbReference type="STRING" id="797209.GCA_000376445_02390"/>
<dbReference type="EMBL" id="FRAN01000003">
    <property type="protein sequence ID" value="SHK91672.1"/>
    <property type="molecule type" value="Genomic_DNA"/>
</dbReference>
<sequence length="872" mass="99237">MTDVPSDYEPERIEQKWQEEWQDSDVYTPDGDLEYVIDTPPPYPTGRLHIGHGLQWSYIDFAARYHRLRGEEVLFPQGWDCHGLPTEVKVEENHGIHRTEVSREEFRRLCIEHTEEQIDSMKETMNELGFSIDWNAEFRTMDPEYWGKTQRSFVEMEESVYRDEHPVNWCPRCETAIADAEVENEDRTGTLYYVTFEGVGNDDIEIATTRPELLAACVGMAVDPEDERYADRIGETFEVPLFGQEIELVGDDDVDGEFGTGAVMICTFGDKQDVDWWARHDLDLRPVFTEDGRLNELADEFEGLTIDEAKTEVAETLDEEGYLNDSETTEQSVGTCWRCDTPIEILSKEQWFVEVEPDKIVEKAKEVKWIPEHMYTRLEEWADGMSWDWVISRQRVFATPIPAWECEECGHWHIADIEELPVDPTETGPAVGDCPECGGDSWVGETDVMDTWMDSSITPLHISGWPEDIELDEFEPVALRPQGHDIIRTWAFYTLLRVGELTGERPWDEILINGMVFGPDGNKMSKSRGNVVTPTDAVDEYGADSVRQALVLGGQPGSDVQFQPKEATSASRFLTKIWNILQFSENHFDENTPEISDPAYRDADRWILSRLSHTAESVSDDMKRYRYDRALRTLREFVWEDLADDYLELVKGRLYEGRPGERNAARHALYTCVSSVVRMLSPFSPFFSEEVYSYLPGTEESVNLATWPDVEMRDDEAELAGEIIAEVASEVRAWKSDEGMALNGELDRIELYADAERHPDTYDLSEAVNGPVYLEEGRPNVELAPVGVSPDHSSIGPKFRDKAGAVVGALESTDPAELKAQLDTHGEITLDAAGEEVTLDGDWVEIEEEYRAESGEEVEVLETEHATVLVFP</sequence>
<comment type="domain">
    <text evidence="11">ValRS has two distinct active sites: one for aminoacylation and one for editing. The misactivated threonine is translocated from the active site to the editing site.</text>
</comment>
<comment type="subcellular location">
    <subcellularLocation>
        <location evidence="1 11">Cytoplasm</location>
    </subcellularLocation>
</comment>
<dbReference type="PRINTS" id="PR00986">
    <property type="entry name" value="TRNASYNTHVAL"/>
</dbReference>
<evidence type="ECO:0000256" key="8">
    <source>
        <dbReference type="ARBA" id="ARBA00047552"/>
    </source>
</evidence>
<dbReference type="InterPro" id="IPR033705">
    <property type="entry name" value="Anticodon_Ia_Val"/>
</dbReference>
<feature type="domain" description="Aminoacyl-tRNA synthetase class Ia" evidence="12">
    <location>
        <begin position="16"/>
        <end position="562"/>
    </location>
</feature>
<dbReference type="CDD" id="cd07962">
    <property type="entry name" value="Anticodon_Ia_Val"/>
    <property type="match status" value="1"/>
</dbReference>
<keyword evidence="2 11" id="KW-0963">Cytoplasm</keyword>
<feature type="short sequence motif" description="'HIGH' region" evidence="11">
    <location>
        <begin position="42"/>
        <end position="52"/>
    </location>
</feature>
<dbReference type="SUPFAM" id="SSF47323">
    <property type="entry name" value="Anticodon-binding domain of a subclass of class I aminoacyl-tRNA synthetases"/>
    <property type="match status" value="1"/>
</dbReference>
<evidence type="ECO:0000259" key="12">
    <source>
        <dbReference type="Pfam" id="PF00133"/>
    </source>
</evidence>
<evidence type="ECO:0000256" key="10">
    <source>
        <dbReference type="ARBA" id="ARBA00061452"/>
    </source>
</evidence>
<dbReference type="InterPro" id="IPR001412">
    <property type="entry name" value="aa-tRNA-synth_I_CS"/>
</dbReference>
<dbReference type="Proteomes" id="UP000184203">
    <property type="component" value="Unassembled WGS sequence"/>
</dbReference>
<dbReference type="Pfam" id="PF08264">
    <property type="entry name" value="Anticodon_1"/>
    <property type="match status" value="1"/>
</dbReference>
<comment type="similarity">
    <text evidence="10 11">Belongs to the class-I aminoacyl-tRNA synthetase family. ValS type 2 subfamily.</text>
</comment>
<comment type="catalytic activity">
    <reaction evidence="8 11">
        <text>tRNA(Val) + L-valine + ATP = L-valyl-tRNA(Val) + AMP + diphosphate</text>
        <dbReference type="Rhea" id="RHEA:10704"/>
        <dbReference type="Rhea" id="RHEA-COMP:9672"/>
        <dbReference type="Rhea" id="RHEA-COMP:9708"/>
        <dbReference type="ChEBI" id="CHEBI:30616"/>
        <dbReference type="ChEBI" id="CHEBI:33019"/>
        <dbReference type="ChEBI" id="CHEBI:57762"/>
        <dbReference type="ChEBI" id="CHEBI:78442"/>
        <dbReference type="ChEBI" id="CHEBI:78537"/>
        <dbReference type="ChEBI" id="CHEBI:456215"/>
        <dbReference type="EC" id="6.1.1.9"/>
    </reaction>
</comment>
<dbReference type="PROSITE" id="PS00178">
    <property type="entry name" value="AA_TRNA_LIGASE_I"/>
    <property type="match status" value="1"/>
</dbReference>
<dbReference type="InterPro" id="IPR022874">
    <property type="entry name" value="Valine-tRNA_ligase_type_2"/>
</dbReference>
<proteinExistence type="inferred from homology"/>
<dbReference type="NCBIfam" id="NF009687">
    <property type="entry name" value="PRK13208.1"/>
    <property type="match status" value="1"/>
</dbReference>
<dbReference type="EMBL" id="AEMG01000009">
    <property type="protein sequence ID" value="EFW92203.1"/>
    <property type="molecule type" value="Genomic_DNA"/>
</dbReference>
<evidence type="ECO:0000313" key="15">
    <source>
        <dbReference type="EMBL" id="SHK91672.1"/>
    </source>
</evidence>
<dbReference type="Gene3D" id="3.30.720.200">
    <property type="match status" value="1"/>
</dbReference>
<evidence type="ECO:0000313" key="14">
    <source>
        <dbReference type="EMBL" id="EFW92203.1"/>
    </source>
</evidence>
<dbReference type="FunFam" id="3.40.50.620:FF:000192">
    <property type="entry name" value="Valine--tRNA ligase"/>
    <property type="match status" value="1"/>
</dbReference>
<organism evidence="14 16">
    <name type="scientific">Haladaptatus paucihalophilus DX253</name>
    <dbReference type="NCBI Taxonomy" id="797209"/>
    <lineage>
        <taxon>Archaea</taxon>
        <taxon>Methanobacteriati</taxon>
        <taxon>Methanobacteriota</taxon>
        <taxon>Stenosarchaea group</taxon>
        <taxon>Halobacteria</taxon>
        <taxon>Halobacteriales</taxon>
        <taxon>Haladaptataceae</taxon>
        <taxon>Haladaptatus</taxon>
    </lineage>
</organism>
<name>E7QUC4_HALPU</name>
<dbReference type="GO" id="GO:0005524">
    <property type="term" value="F:ATP binding"/>
    <property type="evidence" value="ECO:0007669"/>
    <property type="project" value="UniProtKB-UniRule"/>
</dbReference>
<keyword evidence="7 11" id="KW-0030">Aminoacyl-tRNA synthetase</keyword>
<comment type="function">
    <text evidence="9 11">Catalyzes the attachment of valine to tRNA(Val). As ValRS can inadvertently accommodate and process structurally similar amino acids such as threonine, to avoid such errors, it has a 'posttransfer' editing activity that hydrolyzes mischarged Thr-tRNA(Val) in a tRNA-dependent manner.</text>
</comment>
<dbReference type="Gene3D" id="1.10.730.10">
    <property type="entry name" value="Isoleucyl-tRNA Synthetase, Domain 1"/>
    <property type="match status" value="1"/>
</dbReference>
<dbReference type="InterPro" id="IPR009080">
    <property type="entry name" value="tRNAsynth_Ia_anticodon-bd"/>
</dbReference>
<evidence type="ECO:0000256" key="4">
    <source>
        <dbReference type="ARBA" id="ARBA00022741"/>
    </source>
</evidence>
<evidence type="ECO:0000256" key="11">
    <source>
        <dbReference type="HAMAP-Rule" id="MF_02005"/>
    </source>
</evidence>
<dbReference type="RefSeq" id="WP_007980080.1">
    <property type="nucleotide sequence ID" value="NZ_AEMG01000009.1"/>
</dbReference>
<dbReference type="CDD" id="cd00817">
    <property type="entry name" value="ValRS_core"/>
    <property type="match status" value="1"/>
</dbReference>
<dbReference type="SUPFAM" id="SSF50677">
    <property type="entry name" value="ValRS/IleRS/LeuRS editing domain"/>
    <property type="match status" value="1"/>
</dbReference>
<dbReference type="HAMAP" id="MF_02005">
    <property type="entry name" value="Val_tRNA_synth_type2"/>
    <property type="match status" value="1"/>
</dbReference>
<feature type="binding site" evidence="11">
    <location>
        <position position="526"/>
    </location>
    <ligand>
        <name>ATP</name>
        <dbReference type="ChEBI" id="CHEBI:30616"/>
    </ligand>
</feature>
<dbReference type="PATRIC" id="fig|797209.4.peg.2367"/>
<keyword evidence="5 11" id="KW-0067">ATP-binding</keyword>
<reference evidence="17" key="3">
    <citation type="submission" date="2016-11" db="EMBL/GenBank/DDBJ databases">
        <authorList>
            <person name="Varghese N."/>
            <person name="Submissions S."/>
        </authorList>
    </citation>
    <scope>NUCLEOTIDE SEQUENCE [LARGE SCALE GENOMIC DNA]</scope>
    <source>
        <strain evidence="17">DX253</strain>
    </source>
</reference>
<dbReference type="Gene3D" id="3.40.50.620">
    <property type="entry name" value="HUPs"/>
    <property type="match status" value="2"/>
</dbReference>
<dbReference type="Pfam" id="PF00133">
    <property type="entry name" value="tRNA-synt_1"/>
    <property type="match status" value="1"/>
</dbReference>
<gene>
    <name evidence="11 14" type="primary">valS</name>
    <name evidence="15" type="ORF">SAMN05444342_2612</name>
    <name evidence="14" type="ORF">ZOD2009_12020</name>
</gene>
<reference evidence="15" key="2">
    <citation type="submission" date="2016-11" db="EMBL/GenBank/DDBJ databases">
        <authorList>
            <person name="Jaros S."/>
            <person name="Januszkiewicz K."/>
            <person name="Wedrychowicz H."/>
        </authorList>
    </citation>
    <scope>NUCLEOTIDE SEQUENCE [LARGE SCALE GENOMIC DNA]</scope>
    <source>
        <strain evidence="15">DX253</strain>
    </source>
</reference>
<feature type="short sequence motif" description="'KMSKS' region" evidence="11">
    <location>
        <begin position="523"/>
        <end position="527"/>
    </location>
</feature>
<dbReference type="GO" id="GO:0006438">
    <property type="term" value="P:valyl-tRNA aminoacylation"/>
    <property type="evidence" value="ECO:0007669"/>
    <property type="project" value="UniProtKB-UniRule"/>
</dbReference>
<dbReference type="AlphaFoldDB" id="E7QUC4"/>
<evidence type="ECO:0000313" key="17">
    <source>
        <dbReference type="Proteomes" id="UP000184203"/>
    </source>
</evidence>
<dbReference type="InterPro" id="IPR002303">
    <property type="entry name" value="Valyl-tRNA_ligase"/>
</dbReference>
<keyword evidence="3 11" id="KW-0436">Ligase</keyword>
<keyword evidence="17" id="KW-1185">Reference proteome</keyword>
<dbReference type="GO" id="GO:0002161">
    <property type="term" value="F:aminoacyl-tRNA deacylase activity"/>
    <property type="evidence" value="ECO:0007669"/>
    <property type="project" value="InterPro"/>
</dbReference>
<dbReference type="NCBIfam" id="TIGR00422">
    <property type="entry name" value="valS"/>
    <property type="match status" value="1"/>
</dbReference>
<evidence type="ECO:0000256" key="1">
    <source>
        <dbReference type="ARBA" id="ARBA00004496"/>
    </source>
</evidence>
<accession>E7QUC4</accession>
<evidence type="ECO:0000256" key="3">
    <source>
        <dbReference type="ARBA" id="ARBA00022598"/>
    </source>
</evidence>
<evidence type="ECO:0000259" key="13">
    <source>
        <dbReference type="Pfam" id="PF08264"/>
    </source>
</evidence>
<evidence type="ECO:0000256" key="6">
    <source>
        <dbReference type="ARBA" id="ARBA00022917"/>
    </source>
</evidence>
<feature type="domain" description="Methionyl/Valyl/Leucyl/Isoleucyl-tRNA synthetase anticodon-binding" evidence="13">
    <location>
        <begin position="604"/>
        <end position="747"/>
    </location>
</feature>
<dbReference type="InterPro" id="IPR014729">
    <property type="entry name" value="Rossmann-like_a/b/a_fold"/>
</dbReference>
<evidence type="ECO:0000256" key="5">
    <source>
        <dbReference type="ARBA" id="ARBA00022840"/>
    </source>
</evidence>
<dbReference type="SUPFAM" id="SSF52374">
    <property type="entry name" value="Nucleotidylyl transferase"/>
    <property type="match status" value="1"/>
</dbReference>
<protein>
    <recommendedName>
        <fullName evidence="11">Valine--tRNA ligase</fullName>
        <ecNumber evidence="11">6.1.1.9</ecNumber>
    </recommendedName>
    <alternativeName>
        <fullName evidence="11">Valyl-tRNA synthetase</fullName>
        <shortName evidence="11">ValRS</shortName>
    </alternativeName>
</protein>
<dbReference type="EC" id="6.1.1.9" evidence="11"/>
<keyword evidence="6 11" id="KW-0648">Protein biosynthesis</keyword>
<keyword evidence="4 11" id="KW-0547">Nucleotide-binding</keyword>
<dbReference type="Proteomes" id="UP000003751">
    <property type="component" value="Unassembled WGS sequence"/>
</dbReference>
<dbReference type="InterPro" id="IPR009008">
    <property type="entry name" value="Val/Leu/Ile-tRNA-synth_edit"/>
</dbReference>
<evidence type="ECO:0000256" key="9">
    <source>
        <dbReference type="ARBA" id="ARBA00055630"/>
    </source>
</evidence>
<dbReference type="InterPro" id="IPR013155">
    <property type="entry name" value="M/V/L/I-tRNA-synth_anticd-bd"/>
</dbReference>
<dbReference type="GO" id="GO:0004832">
    <property type="term" value="F:valine-tRNA ligase activity"/>
    <property type="evidence" value="ECO:0007669"/>
    <property type="project" value="UniProtKB-UniRule"/>
</dbReference>